<reference evidence="1" key="2">
    <citation type="submission" date="2022-01" db="EMBL/GenBank/DDBJ databases">
        <authorList>
            <person name="Yamashiro T."/>
            <person name="Shiraishi A."/>
            <person name="Satake H."/>
            <person name="Nakayama K."/>
        </authorList>
    </citation>
    <scope>NUCLEOTIDE SEQUENCE</scope>
</reference>
<keyword evidence="2" id="KW-1185">Reference proteome</keyword>
<comment type="caution">
    <text evidence="1">The sequence shown here is derived from an EMBL/GenBank/DDBJ whole genome shotgun (WGS) entry which is preliminary data.</text>
</comment>
<name>A0ABQ4YJ82_9ASTR</name>
<gene>
    <name evidence="1" type="ORF">Tco_0727382</name>
</gene>
<dbReference type="Proteomes" id="UP001151760">
    <property type="component" value="Unassembled WGS sequence"/>
</dbReference>
<organism evidence="1 2">
    <name type="scientific">Tanacetum coccineum</name>
    <dbReference type="NCBI Taxonomy" id="301880"/>
    <lineage>
        <taxon>Eukaryota</taxon>
        <taxon>Viridiplantae</taxon>
        <taxon>Streptophyta</taxon>
        <taxon>Embryophyta</taxon>
        <taxon>Tracheophyta</taxon>
        <taxon>Spermatophyta</taxon>
        <taxon>Magnoliopsida</taxon>
        <taxon>eudicotyledons</taxon>
        <taxon>Gunneridae</taxon>
        <taxon>Pentapetalae</taxon>
        <taxon>asterids</taxon>
        <taxon>campanulids</taxon>
        <taxon>Asterales</taxon>
        <taxon>Asteraceae</taxon>
        <taxon>Asteroideae</taxon>
        <taxon>Anthemideae</taxon>
        <taxon>Anthemidinae</taxon>
        <taxon>Tanacetum</taxon>
    </lineage>
</organism>
<accession>A0ABQ4YJ82</accession>
<evidence type="ECO:0000313" key="2">
    <source>
        <dbReference type="Proteomes" id="UP001151760"/>
    </source>
</evidence>
<reference evidence="1" key="1">
    <citation type="journal article" date="2022" name="Int. J. Mol. Sci.">
        <title>Draft Genome of Tanacetum Coccineum: Genomic Comparison of Closely Related Tanacetum-Family Plants.</title>
        <authorList>
            <person name="Yamashiro T."/>
            <person name="Shiraishi A."/>
            <person name="Nakayama K."/>
            <person name="Satake H."/>
        </authorList>
    </citation>
    <scope>NUCLEOTIDE SEQUENCE</scope>
</reference>
<protein>
    <submittedName>
        <fullName evidence="1">Uncharacterized protein</fullName>
    </submittedName>
</protein>
<evidence type="ECO:0000313" key="1">
    <source>
        <dbReference type="EMBL" id="GJS77501.1"/>
    </source>
</evidence>
<sequence>MDRSCVAFKNGVSESYHSAIGFSRSKPIITTLEEIKVYLMQRLVAMNKKAMNLDDIIFPSIIKEIEKLKESQRFWVVYTSGFQEFEVRLENEGFRVSLTTSNVAKIARRWVGVAAYSFLNLDAAIGMSSWFNKQMWVDTYSYFIRPVAGCSMWVKSVNSPPLPSKKRRKDAEITNVEIVELFKITKAEEKVARKGSWGCKKDGSL</sequence>
<proteinExistence type="predicted"/>
<dbReference type="EMBL" id="BQNB010010452">
    <property type="protein sequence ID" value="GJS77501.1"/>
    <property type="molecule type" value="Genomic_DNA"/>
</dbReference>